<sequence length="176" mass="19715">VELLVTVGKRQARSRAQRGFQVIHGPLVPLCPLERHILLQQICQRSCQLSVMFHELTRVVADPQKTAKFGDVRRRCDGGNTLNSPKLRLHSLWSHKEANVLNLRPAPLSLGERDLCTCRRELTHDMVQLGQVVIQCTPTNKNIVDIDEGPSLSSIGAGLVQEDVELSWRVGITKRT</sequence>
<dbReference type="EMBL" id="HAEH01006228">
    <property type="protein sequence ID" value="SBR78660.1"/>
    <property type="molecule type" value="Transcribed_RNA"/>
</dbReference>
<protein>
    <submittedName>
        <fullName evidence="1">Uncharacterized protein</fullName>
    </submittedName>
</protein>
<dbReference type="AlphaFoldDB" id="A0A1A8PBA7"/>
<feature type="non-terminal residue" evidence="1">
    <location>
        <position position="176"/>
    </location>
</feature>
<evidence type="ECO:0000313" key="1">
    <source>
        <dbReference type="EMBL" id="SBR78660.1"/>
    </source>
</evidence>
<reference evidence="1" key="1">
    <citation type="submission" date="2016-05" db="EMBL/GenBank/DDBJ databases">
        <authorList>
            <person name="Lavstsen T."/>
            <person name="Jespersen J.S."/>
        </authorList>
    </citation>
    <scope>NUCLEOTIDE SEQUENCE</scope>
    <source>
        <tissue evidence="1">Brain</tissue>
    </source>
</reference>
<accession>A0A1A8PBA7</accession>
<organism evidence="1">
    <name type="scientific">Nothobranchius rachovii</name>
    <name type="common">bluefin notho</name>
    <dbReference type="NCBI Taxonomy" id="451742"/>
    <lineage>
        <taxon>Eukaryota</taxon>
        <taxon>Metazoa</taxon>
        <taxon>Chordata</taxon>
        <taxon>Craniata</taxon>
        <taxon>Vertebrata</taxon>
        <taxon>Euteleostomi</taxon>
        <taxon>Actinopterygii</taxon>
        <taxon>Neopterygii</taxon>
        <taxon>Teleostei</taxon>
        <taxon>Neoteleostei</taxon>
        <taxon>Acanthomorphata</taxon>
        <taxon>Ovalentaria</taxon>
        <taxon>Atherinomorphae</taxon>
        <taxon>Cyprinodontiformes</taxon>
        <taxon>Nothobranchiidae</taxon>
        <taxon>Nothobranchius</taxon>
    </lineage>
</organism>
<name>A0A1A8PBA7_9TELE</name>
<feature type="non-terminal residue" evidence="1">
    <location>
        <position position="1"/>
    </location>
</feature>
<reference evidence="1" key="2">
    <citation type="submission" date="2016-06" db="EMBL/GenBank/DDBJ databases">
        <title>The genome of a short-lived fish provides insights into sex chromosome evolution and the genetic control of aging.</title>
        <authorList>
            <person name="Reichwald K."/>
            <person name="Felder M."/>
            <person name="Petzold A."/>
            <person name="Koch P."/>
            <person name="Groth M."/>
            <person name="Platzer M."/>
        </authorList>
    </citation>
    <scope>NUCLEOTIDE SEQUENCE</scope>
    <source>
        <tissue evidence="1">Brain</tissue>
    </source>
</reference>
<gene>
    <name evidence="1" type="primary">Nfu_g_1_016198</name>
</gene>
<proteinExistence type="predicted"/>